<name>A0AA86SEH6_9FABA</name>
<dbReference type="Proteomes" id="UP001189624">
    <property type="component" value="Chromosome 4"/>
</dbReference>
<sequence>SVAKDLTRLEEIEVKRCKELVEIVGKEKKGGEGEGIITQHVLLPRLTTLTLEQLPRLKYSIHPTKQQSD</sequence>
<organism evidence="1 2">
    <name type="scientific">Sphenostylis stenocarpa</name>
    <dbReference type="NCBI Taxonomy" id="92480"/>
    <lineage>
        <taxon>Eukaryota</taxon>
        <taxon>Viridiplantae</taxon>
        <taxon>Streptophyta</taxon>
        <taxon>Embryophyta</taxon>
        <taxon>Tracheophyta</taxon>
        <taxon>Spermatophyta</taxon>
        <taxon>Magnoliopsida</taxon>
        <taxon>eudicotyledons</taxon>
        <taxon>Gunneridae</taxon>
        <taxon>Pentapetalae</taxon>
        <taxon>rosids</taxon>
        <taxon>fabids</taxon>
        <taxon>Fabales</taxon>
        <taxon>Fabaceae</taxon>
        <taxon>Papilionoideae</taxon>
        <taxon>50 kb inversion clade</taxon>
        <taxon>NPAAA clade</taxon>
        <taxon>indigoferoid/millettioid clade</taxon>
        <taxon>Phaseoleae</taxon>
        <taxon>Sphenostylis</taxon>
    </lineage>
</organism>
<reference evidence="1" key="1">
    <citation type="submission" date="2023-10" db="EMBL/GenBank/DDBJ databases">
        <authorList>
            <person name="Domelevo Entfellner J.-B."/>
        </authorList>
    </citation>
    <scope>NUCLEOTIDE SEQUENCE</scope>
</reference>
<keyword evidence="2" id="KW-1185">Reference proteome</keyword>
<gene>
    <name evidence="1" type="ORF">AYBTSS11_LOCUS14152</name>
</gene>
<dbReference type="AlphaFoldDB" id="A0AA86SEH6"/>
<proteinExistence type="predicted"/>
<feature type="non-terminal residue" evidence="1">
    <location>
        <position position="1"/>
    </location>
</feature>
<dbReference type="EMBL" id="OY731401">
    <property type="protein sequence ID" value="CAJ1950248.1"/>
    <property type="molecule type" value="Genomic_DNA"/>
</dbReference>
<dbReference type="Gramene" id="rna-AYBTSS11_LOCUS14152">
    <property type="protein sequence ID" value="CAJ1950248.1"/>
    <property type="gene ID" value="gene-AYBTSS11_LOCUS14152"/>
</dbReference>
<accession>A0AA86SEH6</accession>
<evidence type="ECO:0000313" key="2">
    <source>
        <dbReference type="Proteomes" id="UP001189624"/>
    </source>
</evidence>
<protein>
    <submittedName>
        <fullName evidence="1">Uncharacterized protein</fullName>
    </submittedName>
</protein>
<evidence type="ECO:0000313" key="1">
    <source>
        <dbReference type="EMBL" id="CAJ1950248.1"/>
    </source>
</evidence>